<accession>A0A1S8M2J2</accession>
<keyword evidence="2" id="KW-1185">Reference proteome</keyword>
<evidence type="ECO:0000313" key="1">
    <source>
        <dbReference type="EMBL" id="URZ13967.1"/>
    </source>
</evidence>
<dbReference type="EMBL" id="CP096984">
    <property type="protein sequence ID" value="URZ13967.1"/>
    <property type="molecule type" value="Genomic_DNA"/>
</dbReference>
<gene>
    <name evidence="1" type="ORF">CROST_047450</name>
</gene>
<keyword evidence="1" id="KW-0614">Plasmid</keyword>
<evidence type="ECO:0000313" key="2">
    <source>
        <dbReference type="Proteomes" id="UP000190951"/>
    </source>
</evidence>
<organism evidence="1 2">
    <name type="scientific">Clostridium felsineum</name>
    <dbReference type="NCBI Taxonomy" id="36839"/>
    <lineage>
        <taxon>Bacteria</taxon>
        <taxon>Bacillati</taxon>
        <taxon>Bacillota</taxon>
        <taxon>Clostridia</taxon>
        <taxon>Eubacteriales</taxon>
        <taxon>Clostridiaceae</taxon>
        <taxon>Clostridium</taxon>
    </lineage>
</organism>
<dbReference type="STRING" id="84029.CROST_06360"/>
<name>A0A1S8M2J2_9CLOT</name>
<sequence>MKKLTREQNKKFNRISVIACTIISFITVFLTILIQGKNYDAGIGIAILGFFIIWICLYISLGIASYAIIELFNGFKEESLKRKIITIAIFLFIIVGLIVKITQDIKK</sequence>
<geneLocation type="plasmid" evidence="1 2">
    <name>p330</name>
</geneLocation>
<dbReference type="Proteomes" id="UP000190951">
    <property type="component" value="Plasmid p330"/>
</dbReference>
<reference evidence="1 2" key="1">
    <citation type="submission" date="2022-04" db="EMBL/GenBank/DDBJ databases">
        <title>Genome sequence of C. roseum typestrain.</title>
        <authorList>
            <person name="Poehlein A."/>
            <person name="Schoch T."/>
            <person name="Duerre P."/>
            <person name="Daniel R."/>
        </authorList>
    </citation>
    <scope>NUCLEOTIDE SEQUENCE [LARGE SCALE GENOMIC DNA]</scope>
    <source>
        <strain evidence="1 2">DSM 7320</strain>
        <plasmid evidence="1 2">p330</plasmid>
    </source>
</reference>
<dbReference type="AlphaFoldDB" id="A0A1S8M2J2"/>
<dbReference type="KEGG" id="crw:CROST_047450"/>
<proteinExistence type="predicted"/>
<dbReference type="RefSeq" id="WP_077834392.1">
    <property type="nucleotide sequence ID" value="NZ_CP096984.1"/>
</dbReference>
<protein>
    <submittedName>
        <fullName evidence="1">Uncharacterized protein</fullName>
    </submittedName>
</protein>